<dbReference type="EMBL" id="PVUE01000002">
    <property type="protein sequence ID" value="PRZ43511.1"/>
    <property type="molecule type" value="Genomic_DNA"/>
</dbReference>
<dbReference type="GO" id="GO:0016787">
    <property type="term" value="F:hydrolase activity"/>
    <property type="evidence" value="ECO:0007669"/>
    <property type="project" value="UniProtKB-KW"/>
</dbReference>
<dbReference type="SUPFAM" id="SSF53474">
    <property type="entry name" value="alpha/beta-Hydrolases"/>
    <property type="match status" value="1"/>
</dbReference>
<dbReference type="Gene3D" id="3.40.50.1820">
    <property type="entry name" value="alpha/beta hydrolase"/>
    <property type="match status" value="1"/>
</dbReference>
<dbReference type="PANTHER" id="PTHR43798:SF31">
    <property type="entry name" value="AB HYDROLASE SUPERFAMILY PROTEIN YCLE"/>
    <property type="match status" value="1"/>
</dbReference>
<evidence type="ECO:0000256" key="1">
    <source>
        <dbReference type="ARBA" id="ARBA00022801"/>
    </source>
</evidence>
<dbReference type="InterPro" id="IPR000073">
    <property type="entry name" value="AB_hydrolase_1"/>
</dbReference>
<gene>
    <name evidence="3" type="ORF">CLV47_102199</name>
</gene>
<dbReference type="InterPro" id="IPR050266">
    <property type="entry name" value="AB_hydrolase_sf"/>
</dbReference>
<dbReference type="InterPro" id="IPR029058">
    <property type="entry name" value="AB_hydrolase_fold"/>
</dbReference>
<sequence>MRQFLTRDDGTRLAYEIHNPDATGTPMIITHGFSATAAMWEPNIEALSKDRPLLTYDQRGHGQSGDPGKTEGYSEAINVADIDALIDLLDAPKVIVGGMSLGGYLTLAYHLAHPQRIAALLLQDTGPGYKSDSARTGWNEYAEKVAVQKGSADQGQAKSAEVAGAVHDNPQALMHVARGVLAQQDARVINSLPTIDVPTLIVVGANDTNYLAATDYMTSKIPGARKVVIPDAGHAANMDQPELFNAAVAEFLNGL</sequence>
<dbReference type="GO" id="GO:0016020">
    <property type="term" value="C:membrane"/>
    <property type="evidence" value="ECO:0007669"/>
    <property type="project" value="TreeGrafter"/>
</dbReference>
<reference evidence="3 4" key="1">
    <citation type="submission" date="2018-03" db="EMBL/GenBank/DDBJ databases">
        <title>Genomic Encyclopedia of Archaeal and Bacterial Type Strains, Phase II (KMG-II): from individual species to whole genera.</title>
        <authorList>
            <person name="Goeker M."/>
        </authorList>
    </citation>
    <scope>NUCLEOTIDE SEQUENCE [LARGE SCALE GENOMIC DNA]</scope>
    <source>
        <strain evidence="3 4">DSM 100065</strain>
    </source>
</reference>
<feature type="domain" description="AB hydrolase-1" evidence="2">
    <location>
        <begin position="28"/>
        <end position="247"/>
    </location>
</feature>
<name>A0A2T1A4I2_9ACTN</name>
<protein>
    <submittedName>
        <fullName evidence="3">Pimeloyl-ACP methyl ester carboxylesterase</fullName>
    </submittedName>
</protein>
<accession>A0A2T1A4I2</accession>
<evidence type="ECO:0000313" key="3">
    <source>
        <dbReference type="EMBL" id="PRZ43511.1"/>
    </source>
</evidence>
<dbReference type="Proteomes" id="UP000237752">
    <property type="component" value="Unassembled WGS sequence"/>
</dbReference>
<keyword evidence="1" id="KW-0378">Hydrolase</keyword>
<dbReference type="OrthoDB" id="495620at2"/>
<comment type="caution">
    <text evidence="3">The sequence shown here is derived from an EMBL/GenBank/DDBJ whole genome shotgun (WGS) entry which is preliminary data.</text>
</comment>
<dbReference type="RefSeq" id="WP_106347672.1">
    <property type="nucleotide sequence ID" value="NZ_PVUE01000002.1"/>
</dbReference>
<keyword evidence="4" id="KW-1185">Reference proteome</keyword>
<dbReference type="Pfam" id="PF12697">
    <property type="entry name" value="Abhydrolase_6"/>
    <property type="match status" value="1"/>
</dbReference>
<evidence type="ECO:0000313" key="4">
    <source>
        <dbReference type="Proteomes" id="UP000237752"/>
    </source>
</evidence>
<proteinExistence type="predicted"/>
<evidence type="ECO:0000259" key="2">
    <source>
        <dbReference type="Pfam" id="PF12697"/>
    </source>
</evidence>
<dbReference type="PANTHER" id="PTHR43798">
    <property type="entry name" value="MONOACYLGLYCEROL LIPASE"/>
    <property type="match status" value="1"/>
</dbReference>
<dbReference type="AlphaFoldDB" id="A0A2T1A4I2"/>
<organism evidence="3 4">
    <name type="scientific">Antricoccus suffuscus</name>
    <dbReference type="NCBI Taxonomy" id="1629062"/>
    <lineage>
        <taxon>Bacteria</taxon>
        <taxon>Bacillati</taxon>
        <taxon>Actinomycetota</taxon>
        <taxon>Actinomycetes</taxon>
        <taxon>Geodermatophilales</taxon>
        <taxon>Antricoccaceae</taxon>
        <taxon>Antricoccus</taxon>
    </lineage>
</organism>